<dbReference type="AlphaFoldDB" id="A0A2H0YSX9"/>
<evidence type="ECO:0000313" key="1">
    <source>
        <dbReference type="EMBL" id="PIS41604.1"/>
    </source>
</evidence>
<accession>A0A2H0YSX9</accession>
<name>A0A2H0YSX9_9BACT</name>
<comment type="caution">
    <text evidence="1">The sequence shown here is derived from an EMBL/GenBank/DDBJ whole genome shotgun (WGS) entry which is preliminary data.</text>
</comment>
<sequence length="78" mass="9420">MTLKELELIAQEKETRDAKAFLKALAEYWTERKETMTVMHYKRCLALMEKHRKDLYVILDQRLEAILVYRSKNPLSYL</sequence>
<dbReference type="EMBL" id="PEXV01000073">
    <property type="protein sequence ID" value="PIS41604.1"/>
    <property type="molecule type" value="Genomic_DNA"/>
</dbReference>
<gene>
    <name evidence="1" type="ORF">COT25_02155</name>
</gene>
<protein>
    <submittedName>
        <fullName evidence="1">Uncharacterized protein</fullName>
    </submittedName>
</protein>
<evidence type="ECO:0000313" key="2">
    <source>
        <dbReference type="Proteomes" id="UP000228711"/>
    </source>
</evidence>
<proteinExistence type="predicted"/>
<reference evidence="2" key="1">
    <citation type="submission" date="2017-09" db="EMBL/GenBank/DDBJ databases">
        <title>Depth-based differentiation of microbial function through sediment-hosted aquifers and enrichment of novel symbionts in the deep terrestrial subsurface.</title>
        <authorList>
            <person name="Probst A.J."/>
            <person name="Ladd B."/>
            <person name="Jarett J.K."/>
            <person name="Geller-Mcgrath D.E."/>
            <person name="Sieber C.M.K."/>
            <person name="Emerson J.B."/>
            <person name="Anantharaman K."/>
            <person name="Thomas B.C."/>
            <person name="Malmstrom R."/>
            <person name="Stieglmeier M."/>
            <person name="Klingl A."/>
            <person name="Woyke T."/>
            <person name="Ryan C.M."/>
            <person name="Banfield J.F."/>
        </authorList>
    </citation>
    <scope>NUCLEOTIDE SEQUENCE [LARGE SCALE GENOMIC DNA]</scope>
</reference>
<dbReference type="Proteomes" id="UP000228711">
    <property type="component" value="Unassembled WGS sequence"/>
</dbReference>
<organism evidence="1 2">
    <name type="scientific">Candidatus Kerfeldbacteria bacterium CG08_land_8_20_14_0_20_42_7</name>
    <dbReference type="NCBI Taxonomy" id="2014245"/>
    <lineage>
        <taxon>Bacteria</taxon>
        <taxon>Candidatus Kerfeldiibacteriota</taxon>
    </lineage>
</organism>